<feature type="non-terminal residue" evidence="2">
    <location>
        <position position="1"/>
    </location>
</feature>
<protein>
    <submittedName>
        <fullName evidence="2">Uncharacterized protein</fullName>
    </submittedName>
</protein>
<feature type="compositionally biased region" description="Basic and acidic residues" evidence="1">
    <location>
        <begin position="162"/>
        <end position="194"/>
    </location>
</feature>
<proteinExistence type="predicted"/>
<feature type="compositionally biased region" description="Basic and acidic residues" evidence="1">
    <location>
        <begin position="107"/>
        <end position="155"/>
    </location>
</feature>
<evidence type="ECO:0000313" key="2">
    <source>
        <dbReference type="EMBL" id="CEK57743.1"/>
    </source>
</evidence>
<accession>A0A0B6YNB8</accession>
<gene>
    <name evidence="2" type="primary">ORF30957</name>
</gene>
<sequence>HQIKTAYKKYLDAFEMFYHKLGSTMGTISRPGRARQNSGGRTILNPQPKEKSPRSQRSIEKVAQNKDEAENFKQKKDIPSDKLEENQDAASVSSTDDGDLAMRRTPHRDAKIPSLKEDNKEKKDETDKAKKEGKRDELSKVKKEEVPIPKIKEESSPVTNSKKNELIIVKKEDDNLKKEERKSTRKIKSEEEKE</sequence>
<dbReference type="EMBL" id="HACG01010878">
    <property type="protein sequence ID" value="CEK57743.1"/>
    <property type="molecule type" value="Transcribed_RNA"/>
</dbReference>
<reference evidence="2" key="1">
    <citation type="submission" date="2014-12" db="EMBL/GenBank/DDBJ databases">
        <title>Insight into the proteome of Arion vulgaris.</title>
        <authorList>
            <person name="Aradska J."/>
            <person name="Bulat T."/>
            <person name="Smidak R."/>
            <person name="Sarate P."/>
            <person name="Gangsoo J."/>
            <person name="Sialana F."/>
            <person name="Bilban M."/>
            <person name="Lubec G."/>
        </authorList>
    </citation>
    <scope>NUCLEOTIDE SEQUENCE</scope>
    <source>
        <tissue evidence="2">Skin</tissue>
    </source>
</reference>
<evidence type="ECO:0000256" key="1">
    <source>
        <dbReference type="SAM" id="MobiDB-lite"/>
    </source>
</evidence>
<organism evidence="2">
    <name type="scientific">Arion vulgaris</name>
    <dbReference type="NCBI Taxonomy" id="1028688"/>
    <lineage>
        <taxon>Eukaryota</taxon>
        <taxon>Metazoa</taxon>
        <taxon>Spiralia</taxon>
        <taxon>Lophotrochozoa</taxon>
        <taxon>Mollusca</taxon>
        <taxon>Gastropoda</taxon>
        <taxon>Heterobranchia</taxon>
        <taxon>Euthyneura</taxon>
        <taxon>Panpulmonata</taxon>
        <taxon>Eupulmonata</taxon>
        <taxon>Stylommatophora</taxon>
        <taxon>Helicina</taxon>
        <taxon>Arionoidea</taxon>
        <taxon>Arionidae</taxon>
        <taxon>Arion</taxon>
    </lineage>
</organism>
<dbReference type="AlphaFoldDB" id="A0A0B6YNB8"/>
<name>A0A0B6YNB8_9EUPU</name>
<feature type="region of interest" description="Disordered" evidence="1">
    <location>
        <begin position="24"/>
        <end position="194"/>
    </location>
</feature>
<feature type="compositionally biased region" description="Basic and acidic residues" evidence="1">
    <location>
        <begin position="48"/>
        <end position="85"/>
    </location>
</feature>
<feature type="non-terminal residue" evidence="2">
    <location>
        <position position="194"/>
    </location>
</feature>